<evidence type="ECO:0000313" key="8">
    <source>
        <dbReference type="EMBL" id="GAM44002.1"/>
    </source>
</evidence>
<dbReference type="AlphaFoldDB" id="A0A6V8HRD5"/>
<dbReference type="CDD" id="cd17502">
    <property type="entry name" value="MFS_Azr1_MDR_like"/>
    <property type="match status" value="1"/>
</dbReference>
<feature type="transmembrane region" description="Helical" evidence="6">
    <location>
        <begin position="197"/>
        <end position="219"/>
    </location>
</feature>
<keyword evidence="2 6" id="KW-0812">Transmembrane</keyword>
<dbReference type="PANTHER" id="PTHR23501:SF199">
    <property type="entry name" value="MFS EFFLUX TRANSPORTER INPD-RELATED"/>
    <property type="match status" value="1"/>
</dbReference>
<feature type="transmembrane region" description="Helical" evidence="6">
    <location>
        <begin position="264"/>
        <end position="284"/>
    </location>
</feature>
<dbReference type="SUPFAM" id="SSF103473">
    <property type="entry name" value="MFS general substrate transporter"/>
    <property type="match status" value="2"/>
</dbReference>
<comment type="caution">
    <text evidence="8">The sequence shown here is derived from an EMBL/GenBank/DDBJ whole genome shotgun (WGS) entry which is preliminary data.</text>
</comment>
<comment type="subcellular location">
    <subcellularLocation>
        <location evidence="1">Membrane</location>
        <topology evidence="1">Multi-pass membrane protein</topology>
    </subcellularLocation>
</comment>
<evidence type="ECO:0000256" key="2">
    <source>
        <dbReference type="ARBA" id="ARBA00022692"/>
    </source>
</evidence>
<dbReference type="InterPro" id="IPR036259">
    <property type="entry name" value="MFS_trans_sf"/>
</dbReference>
<evidence type="ECO:0000259" key="7">
    <source>
        <dbReference type="PROSITE" id="PS50850"/>
    </source>
</evidence>
<dbReference type="InterPro" id="IPR011701">
    <property type="entry name" value="MFS"/>
</dbReference>
<protein>
    <recommendedName>
        <fullName evidence="7">Major facilitator superfamily (MFS) profile domain-containing protein</fullName>
    </recommendedName>
</protein>
<gene>
    <name evidence="8" type="ORF">TCE0_060r19273</name>
</gene>
<proteinExistence type="predicted"/>
<organism evidence="8 9">
    <name type="scientific">Talaromyces pinophilus</name>
    <name type="common">Penicillium pinophilum</name>
    <dbReference type="NCBI Taxonomy" id="128442"/>
    <lineage>
        <taxon>Eukaryota</taxon>
        <taxon>Fungi</taxon>
        <taxon>Dikarya</taxon>
        <taxon>Ascomycota</taxon>
        <taxon>Pezizomycotina</taxon>
        <taxon>Eurotiomycetes</taxon>
        <taxon>Eurotiomycetidae</taxon>
        <taxon>Eurotiales</taxon>
        <taxon>Trichocomaceae</taxon>
        <taxon>Talaromyces</taxon>
        <taxon>Talaromyces sect. Talaromyces</taxon>
    </lineage>
</organism>
<dbReference type="PROSITE" id="PS50850">
    <property type="entry name" value="MFS"/>
    <property type="match status" value="1"/>
</dbReference>
<dbReference type="Proteomes" id="UP000053095">
    <property type="component" value="Unassembled WGS sequence"/>
</dbReference>
<dbReference type="PANTHER" id="PTHR23501">
    <property type="entry name" value="MAJOR FACILITATOR SUPERFAMILY"/>
    <property type="match status" value="1"/>
</dbReference>
<dbReference type="FunFam" id="1.20.1250.20:FF:000196">
    <property type="entry name" value="MFS toxin efflux pump (AflT)"/>
    <property type="match status" value="1"/>
</dbReference>
<feature type="transmembrane region" description="Helical" evidence="6">
    <location>
        <begin position="105"/>
        <end position="123"/>
    </location>
</feature>
<evidence type="ECO:0000256" key="4">
    <source>
        <dbReference type="ARBA" id="ARBA00023136"/>
    </source>
</evidence>
<dbReference type="Pfam" id="PF07690">
    <property type="entry name" value="MFS_1"/>
    <property type="match status" value="1"/>
</dbReference>
<keyword evidence="4 6" id="KW-0472">Membrane</keyword>
<evidence type="ECO:0000256" key="1">
    <source>
        <dbReference type="ARBA" id="ARBA00004141"/>
    </source>
</evidence>
<evidence type="ECO:0000256" key="3">
    <source>
        <dbReference type="ARBA" id="ARBA00022989"/>
    </source>
</evidence>
<keyword evidence="9" id="KW-1185">Reference proteome</keyword>
<dbReference type="InterPro" id="IPR020846">
    <property type="entry name" value="MFS_dom"/>
</dbReference>
<feature type="domain" description="Major facilitator superfamily (MFS) profile" evidence="7">
    <location>
        <begin position="70"/>
        <end position="558"/>
    </location>
</feature>
<dbReference type="GO" id="GO:0022857">
    <property type="term" value="F:transmembrane transporter activity"/>
    <property type="evidence" value="ECO:0007669"/>
    <property type="project" value="InterPro"/>
</dbReference>
<feature type="transmembrane region" description="Helical" evidence="6">
    <location>
        <begin position="399"/>
        <end position="418"/>
    </location>
</feature>
<feature type="transmembrane region" description="Helical" evidence="6">
    <location>
        <begin position="67"/>
        <end position="93"/>
    </location>
</feature>
<keyword evidence="3 6" id="KW-1133">Transmembrane helix</keyword>
<name>A0A6V8HRD5_TALPI</name>
<feature type="transmembrane region" description="Helical" evidence="6">
    <location>
        <begin position="424"/>
        <end position="443"/>
    </location>
</feature>
<reference evidence="9" key="1">
    <citation type="journal article" date="2015" name="Genome Announc.">
        <title>Draft genome sequence of Talaromyces cellulolyticus strain Y-94, a source of lignocellulosic biomass-degrading enzymes.</title>
        <authorList>
            <person name="Fujii T."/>
            <person name="Koike H."/>
            <person name="Sawayama S."/>
            <person name="Yano S."/>
            <person name="Inoue H."/>
        </authorList>
    </citation>
    <scope>NUCLEOTIDE SEQUENCE [LARGE SCALE GENOMIC DNA]</scope>
    <source>
        <strain evidence="9">Y-94</strain>
    </source>
</reference>
<feature type="transmembrane region" description="Helical" evidence="6">
    <location>
        <begin position="135"/>
        <end position="154"/>
    </location>
</feature>
<dbReference type="GO" id="GO:0005886">
    <property type="term" value="C:plasma membrane"/>
    <property type="evidence" value="ECO:0007669"/>
    <property type="project" value="TreeGrafter"/>
</dbReference>
<sequence>MSTEKPPSEAVEPENRETSSPTSTAAIQPHSKTPTATEEVKSAKDASAAAPSSTEEDSSIVNSPVQLALISLAMGLSIFVTGLDFAIVSTAIPVITNHFGNVTDIGWYGSAYTLTTSTCQMIYGKLYKFFPVKWVFLGSVALLELGSLVCALAPNSAALIIGRAIAGCGSAGTVSGTLIIVSYSVPLHLRPAYNGMIGGLENIASVVAPLIGGVLTTYVSWRWCFYINLPIGGVTLLVILLLFENPAGQKLSTENFKTKLIEMNLVGLGVFIGSIVCLLLALQWGGVTYAWSSGRIVVVLVVFAVSFVLFLALEVWKRDHAVFPGRVILHPTIILSLVYGFCTSAAISVMSYYLPLWFQTIKGASAAQSGVRILPMIIGLTVIAISVGFVVSRLGYYNPFMFLGSTLMAISAGMMTTFTNDTNHPAWIGWQAMFGMGAGFSFSQPFNAIGSTLKPDDIASGMSAAVFGNIFGSALFISVAQNVFSSTLRTRLEQHVPSVDPAAVLATGATDLRNLFDPNTLRQVLVQYNVAVTRTFFISVGLICFHVLAAVFLPWKSMKHSQDDEDKGEENAEAEAQI</sequence>
<feature type="transmembrane region" description="Helical" evidence="6">
    <location>
        <begin position="160"/>
        <end position="185"/>
    </location>
</feature>
<evidence type="ECO:0000313" key="9">
    <source>
        <dbReference type="Proteomes" id="UP000053095"/>
    </source>
</evidence>
<evidence type="ECO:0000256" key="5">
    <source>
        <dbReference type="SAM" id="MobiDB-lite"/>
    </source>
</evidence>
<feature type="transmembrane region" description="Helical" evidence="6">
    <location>
        <begin position="328"/>
        <end position="353"/>
    </location>
</feature>
<dbReference type="Gene3D" id="1.20.1250.20">
    <property type="entry name" value="MFS general substrate transporter like domains"/>
    <property type="match status" value="2"/>
</dbReference>
<dbReference type="EMBL" id="DF933856">
    <property type="protein sequence ID" value="GAM44002.1"/>
    <property type="molecule type" value="Genomic_DNA"/>
</dbReference>
<feature type="transmembrane region" description="Helical" evidence="6">
    <location>
        <begin position="464"/>
        <end position="484"/>
    </location>
</feature>
<feature type="transmembrane region" description="Helical" evidence="6">
    <location>
        <begin position="296"/>
        <end position="316"/>
    </location>
</feature>
<feature type="compositionally biased region" description="Polar residues" evidence="5">
    <location>
        <begin position="18"/>
        <end position="36"/>
    </location>
</feature>
<evidence type="ECO:0000256" key="6">
    <source>
        <dbReference type="SAM" id="Phobius"/>
    </source>
</evidence>
<accession>A0A6V8HRD5</accession>
<feature type="transmembrane region" description="Helical" evidence="6">
    <location>
        <begin position="373"/>
        <end position="392"/>
    </location>
</feature>
<feature type="transmembrane region" description="Helical" evidence="6">
    <location>
        <begin position="536"/>
        <end position="555"/>
    </location>
</feature>
<feature type="transmembrane region" description="Helical" evidence="6">
    <location>
        <begin position="225"/>
        <end position="243"/>
    </location>
</feature>
<feature type="region of interest" description="Disordered" evidence="5">
    <location>
        <begin position="1"/>
        <end position="57"/>
    </location>
</feature>